<proteinExistence type="predicted"/>
<dbReference type="OMA" id="DSARECS"/>
<dbReference type="RefSeq" id="XP_001421364.1">
    <property type="nucleotide sequence ID" value="XM_001421327.1"/>
</dbReference>
<dbReference type="AlphaFoldDB" id="A4S6Y6"/>
<name>A4S6Y6_OSTLU</name>
<dbReference type="HOGENOM" id="CLU_509414_0_0_1"/>
<feature type="region of interest" description="Disordered" evidence="1">
    <location>
        <begin position="1"/>
        <end position="57"/>
    </location>
</feature>
<dbReference type="Proteomes" id="UP000001568">
    <property type="component" value="Chromosome 14"/>
</dbReference>
<evidence type="ECO:0000313" key="2">
    <source>
        <dbReference type="EMBL" id="ABO99657.1"/>
    </source>
</evidence>
<gene>
    <name evidence="2" type="ORF">OSTLU_17955</name>
</gene>
<dbReference type="PANTHER" id="PTHR44927">
    <property type="entry name" value="FK506-BINDING PROTEIN 15"/>
    <property type="match status" value="1"/>
</dbReference>
<dbReference type="GeneID" id="5005226"/>
<dbReference type="STRING" id="436017.A4S6Y6"/>
<protein>
    <submittedName>
        <fullName evidence="2">Uncharacterized protein</fullName>
    </submittedName>
</protein>
<dbReference type="KEGG" id="olu:OSTLU_17955"/>
<reference evidence="2 3" key="1">
    <citation type="journal article" date="2007" name="Proc. Natl. Acad. Sci. U.S.A.">
        <title>The tiny eukaryote Ostreococcus provides genomic insights into the paradox of plankton speciation.</title>
        <authorList>
            <person name="Palenik B."/>
            <person name="Grimwood J."/>
            <person name="Aerts A."/>
            <person name="Rouze P."/>
            <person name="Salamov A."/>
            <person name="Putnam N."/>
            <person name="Dupont C."/>
            <person name="Jorgensen R."/>
            <person name="Derelle E."/>
            <person name="Rombauts S."/>
            <person name="Zhou K."/>
            <person name="Otillar R."/>
            <person name="Merchant S.S."/>
            <person name="Podell S."/>
            <person name="Gaasterland T."/>
            <person name="Napoli C."/>
            <person name="Gendler K."/>
            <person name="Manuell A."/>
            <person name="Tai V."/>
            <person name="Vallon O."/>
            <person name="Piganeau G."/>
            <person name="Jancek S."/>
            <person name="Heijde M."/>
            <person name="Jabbari K."/>
            <person name="Bowler C."/>
            <person name="Lohr M."/>
            <person name="Robbens S."/>
            <person name="Werner G."/>
            <person name="Dubchak I."/>
            <person name="Pazour G.J."/>
            <person name="Ren Q."/>
            <person name="Paulsen I."/>
            <person name="Delwiche C."/>
            <person name="Schmutz J."/>
            <person name="Rokhsar D."/>
            <person name="Van de Peer Y."/>
            <person name="Moreau H."/>
            <person name="Grigoriev I.V."/>
        </authorList>
    </citation>
    <scope>NUCLEOTIDE SEQUENCE [LARGE SCALE GENOMIC DNA]</scope>
    <source>
        <strain evidence="2 3">CCE9901</strain>
    </source>
</reference>
<dbReference type="Gramene" id="ABO99657">
    <property type="protein sequence ID" value="ABO99657"/>
    <property type="gene ID" value="OSTLU_17955"/>
</dbReference>
<dbReference type="OrthoDB" id="5842926at2759"/>
<evidence type="ECO:0000313" key="3">
    <source>
        <dbReference type="Proteomes" id="UP000001568"/>
    </source>
</evidence>
<feature type="region of interest" description="Disordered" evidence="1">
    <location>
        <begin position="346"/>
        <end position="443"/>
    </location>
</feature>
<organism evidence="2 3">
    <name type="scientific">Ostreococcus lucimarinus (strain CCE9901)</name>
    <dbReference type="NCBI Taxonomy" id="436017"/>
    <lineage>
        <taxon>Eukaryota</taxon>
        <taxon>Viridiplantae</taxon>
        <taxon>Chlorophyta</taxon>
        <taxon>Mamiellophyceae</taxon>
        <taxon>Mamiellales</taxon>
        <taxon>Bathycoccaceae</taxon>
        <taxon>Ostreococcus</taxon>
    </lineage>
</organism>
<accession>A4S6Y6</accession>
<evidence type="ECO:0000256" key="1">
    <source>
        <dbReference type="SAM" id="MobiDB-lite"/>
    </source>
</evidence>
<feature type="compositionally biased region" description="Low complexity" evidence="1">
    <location>
        <begin position="382"/>
        <end position="401"/>
    </location>
</feature>
<dbReference type="EMBL" id="CP000594">
    <property type="protein sequence ID" value="ABO99657.1"/>
    <property type="molecule type" value="Genomic_DNA"/>
</dbReference>
<sequence>MPANDPGGRERSKRRSRLFGDEDVDVDAVPIEVTTASDAAHEETTAGEAAHDDGVLDDDEIGGVVDDAVAEGEANVMHDAIDTDDDVREASSSSAVVLDDDARSDSARECSSVSASASGTEAERLRFGTSLSQVYRFKDGEYVAVGAAGLAILDCASASKRSLLVYDVEKRPLVRRVIDARLTCELQRDNYVTIHHDDAILFSALTRDESDWLAVAAQITIAQFVARRESLEAIVLDISTEKSSSSGGATLEKGDSVQLNYEAVRGGLPPASEPYDFLALQLFDETSKRVAGLKVKRIGDDDSGLPEALARGIIGCRKDCRRLILAPETETDFVLYDVTVLRMKKPSAKDGKEAAVSGAKSVDEHLTDATAMNERTARVAHSSAEATDAASAGTTTTTGTTEDSERRAVRRNARRRRNGGCTTSRPRRCRTRCPPMPTALNTPDQTLVSDVRRAVASLAEDVASLAVRTRTGGAWIPPKPEGEFKHAIEALHKARRVVMLPKIEADALSIGDVKQLTAEAERLGEMHDELRAIRK</sequence>
<dbReference type="PANTHER" id="PTHR44927:SF1">
    <property type="entry name" value="FK506-BINDING PROTEIN 15"/>
    <property type="match status" value="1"/>
</dbReference>
<feature type="compositionally biased region" description="Basic residues" evidence="1">
    <location>
        <begin position="408"/>
        <end position="418"/>
    </location>
</feature>
<keyword evidence="3" id="KW-1185">Reference proteome</keyword>
<feature type="compositionally biased region" description="Basic and acidic residues" evidence="1">
    <location>
        <begin position="39"/>
        <end position="54"/>
    </location>
</feature>